<evidence type="ECO:0000256" key="5">
    <source>
        <dbReference type="ARBA" id="ARBA00023136"/>
    </source>
</evidence>
<comment type="caution">
    <text evidence="8">The sequence shown here is derived from an EMBL/GenBank/DDBJ whole genome shotgun (WGS) entry which is preliminary data.</text>
</comment>
<dbReference type="InterPro" id="IPR025405">
    <property type="entry name" value="DUF4131"/>
</dbReference>
<evidence type="ECO:0000256" key="1">
    <source>
        <dbReference type="ARBA" id="ARBA00004651"/>
    </source>
</evidence>
<name>A0ABQ6ZII3_9GAMM</name>
<keyword evidence="3 6" id="KW-0812">Transmembrane</keyword>
<dbReference type="Proteomes" id="UP000781710">
    <property type="component" value="Unassembled WGS sequence"/>
</dbReference>
<accession>A0ABQ6ZII3</accession>
<evidence type="ECO:0000256" key="6">
    <source>
        <dbReference type="SAM" id="Phobius"/>
    </source>
</evidence>
<dbReference type="InterPro" id="IPR052159">
    <property type="entry name" value="Competence_DNA_uptake"/>
</dbReference>
<dbReference type="SUPFAM" id="SSF56281">
    <property type="entry name" value="Metallo-hydrolase/oxidoreductase"/>
    <property type="match status" value="1"/>
</dbReference>
<dbReference type="Pfam" id="PF13567">
    <property type="entry name" value="DUF4131"/>
    <property type="match status" value="1"/>
</dbReference>
<dbReference type="InterPro" id="IPR036866">
    <property type="entry name" value="RibonucZ/Hydroxyglut_hydro"/>
</dbReference>
<dbReference type="InterPro" id="IPR035681">
    <property type="entry name" value="ComA-like_MBL"/>
</dbReference>
<dbReference type="Pfam" id="PF03772">
    <property type="entry name" value="Competence"/>
    <property type="match status" value="1"/>
</dbReference>
<keyword evidence="9" id="KW-1185">Reference proteome</keyword>
<dbReference type="PANTHER" id="PTHR30619:SF1">
    <property type="entry name" value="RECOMBINATION PROTEIN 2"/>
    <property type="match status" value="1"/>
</dbReference>
<feature type="transmembrane region" description="Helical" evidence="6">
    <location>
        <begin position="35"/>
        <end position="52"/>
    </location>
</feature>
<dbReference type="Pfam" id="PF00753">
    <property type="entry name" value="Lactamase_B"/>
    <property type="match status" value="1"/>
</dbReference>
<dbReference type="InterPro" id="IPR004477">
    <property type="entry name" value="ComEC_N"/>
</dbReference>
<feature type="transmembrane region" description="Helical" evidence="6">
    <location>
        <begin position="338"/>
        <end position="371"/>
    </location>
</feature>
<dbReference type="PANTHER" id="PTHR30619">
    <property type="entry name" value="DNA INTERNALIZATION/COMPETENCE PROTEIN COMEC/REC2"/>
    <property type="match status" value="1"/>
</dbReference>
<evidence type="ECO:0000259" key="7">
    <source>
        <dbReference type="SMART" id="SM00849"/>
    </source>
</evidence>
<keyword evidence="4 6" id="KW-1133">Transmembrane helix</keyword>
<feature type="transmembrane region" description="Helical" evidence="6">
    <location>
        <begin position="253"/>
        <end position="278"/>
    </location>
</feature>
<feature type="transmembrane region" description="Helical" evidence="6">
    <location>
        <begin position="414"/>
        <end position="434"/>
    </location>
</feature>
<feature type="transmembrane region" description="Helical" evidence="6">
    <location>
        <begin position="12"/>
        <end position="29"/>
    </location>
</feature>
<feature type="transmembrane region" description="Helical" evidence="6">
    <location>
        <begin position="383"/>
        <end position="402"/>
    </location>
</feature>
<reference evidence="8 9" key="1">
    <citation type="submission" date="2017-10" db="EMBL/GenBank/DDBJ databases">
        <title>Whole genome sequencing of members of genus Pseudoxanthomonas.</title>
        <authorList>
            <person name="Kumar S."/>
            <person name="Bansal K."/>
            <person name="Kaur A."/>
            <person name="Patil P."/>
            <person name="Sharma S."/>
            <person name="Patil P.B."/>
        </authorList>
    </citation>
    <scope>NUCLEOTIDE SEQUENCE [LARGE SCALE GENOMIC DNA]</scope>
    <source>
        <strain evidence="8 9">DSM 17109</strain>
    </source>
</reference>
<gene>
    <name evidence="8" type="ORF">CSC78_07170</name>
</gene>
<sequence>MDRANRSAPAPMGLACVAALLAGMVATLWSSALPAQVLLWALLVLGLAAWRVPSRARWIGAGLAGVTWAGLHATWSLGAQLPVAWEGREVTVTGRVVGLPEPQARRTRFLFRVDDEGRQPAPLQGRLLRLAWYDEFGATEPGPRTQLGAGERWRLRVRVRAPRGLANPGGVDTERYAAAQRISAMGYVRDAAVAERLSPAAGIDGWRSRMSARIADQVPDRHARFVQALALGDTRGLDDRDWQVLRATGLTHLIAISGFHVGMVAGACALAAAGLWWLGPALARHVPRPQAAGAAALVSALGYAAVAGFALPTVRTVLMIAVVVLARLARRHIRLVDTLALAMLAVLLFDPLSLLAAGFWLSFGGVAWLAWCLPSSLHWAKAFLPAQGVATVGLLPFTAVLFGQASLAGPLANLLAIPWWSLVVVPLSLVGTGLEALLPGTGSWAWRAASGCFAPSWQLFERVAQHPYALWWLPESPAWALWLALAGGFWLLLPRGVPGKSLALLLWLPLLWPDRERPREGEVELVVIDVGQGLSALVRTANHALLFDAGPAVEEGFDAGERAVVPALRALGVPRLHALVVSHGDNDHAGGVEAVRASLPVRTVLAPPGSPVDTHAACIAGASWHWDGVRFRFLHPGLHFPYLGNEASCVLKVETPHGGLLLPGDIGAVIERGLVHHDADALRADVVVLPHHGSAGSSDPAFVAATSPRLVLNASGAGNRFGHPRADVVARWRRRGAEVLDTQFGGALRVWLGANGLQVRERRHDQARWWDAVRRQQAGGLSYRLEEGRPDAPED</sequence>
<evidence type="ECO:0000256" key="2">
    <source>
        <dbReference type="ARBA" id="ARBA00022475"/>
    </source>
</evidence>
<organism evidence="8 9">
    <name type="scientific">Pseudoxanthomonas japonensis</name>
    <dbReference type="NCBI Taxonomy" id="69284"/>
    <lineage>
        <taxon>Bacteria</taxon>
        <taxon>Pseudomonadati</taxon>
        <taxon>Pseudomonadota</taxon>
        <taxon>Gammaproteobacteria</taxon>
        <taxon>Lysobacterales</taxon>
        <taxon>Lysobacteraceae</taxon>
        <taxon>Pseudoxanthomonas</taxon>
    </lineage>
</organism>
<dbReference type="CDD" id="cd07731">
    <property type="entry name" value="ComA-like_MBL-fold"/>
    <property type="match status" value="1"/>
</dbReference>
<feature type="domain" description="Metallo-beta-lactamase" evidence="7">
    <location>
        <begin position="532"/>
        <end position="715"/>
    </location>
</feature>
<keyword evidence="5 6" id="KW-0472">Membrane</keyword>
<dbReference type="NCBIfam" id="TIGR00360">
    <property type="entry name" value="ComEC_N-term"/>
    <property type="match status" value="1"/>
</dbReference>
<evidence type="ECO:0000313" key="9">
    <source>
        <dbReference type="Proteomes" id="UP000781710"/>
    </source>
</evidence>
<evidence type="ECO:0000256" key="4">
    <source>
        <dbReference type="ARBA" id="ARBA00022989"/>
    </source>
</evidence>
<dbReference type="Gene3D" id="3.60.15.10">
    <property type="entry name" value="Ribonuclease Z/Hydroxyacylglutathione hydrolase-like"/>
    <property type="match status" value="1"/>
</dbReference>
<dbReference type="InterPro" id="IPR001279">
    <property type="entry name" value="Metallo-B-lactamas"/>
</dbReference>
<dbReference type="EMBL" id="PDWW01000007">
    <property type="protein sequence ID" value="KAF1725773.1"/>
    <property type="molecule type" value="Genomic_DNA"/>
</dbReference>
<dbReference type="NCBIfam" id="TIGR00361">
    <property type="entry name" value="ComEC_Rec2"/>
    <property type="match status" value="1"/>
</dbReference>
<feature type="transmembrane region" description="Helical" evidence="6">
    <location>
        <begin position="298"/>
        <end position="326"/>
    </location>
</feature>
<comment type="subcellular location">
    <subcellularLocation>
        <location evidence="1">Cell membrane</location>
        <topology evidence="1">Multi-pass membrane protein</topology>
    </subcellularLocation>
</comment>
<dbReference type="SMART" id="SM00849">
    <property type="entry name" value="Lactamase_B"/>
    <property type="match status" value="1"/>
</dbReference>
<protein>
    <submittedName>
        <fullName evidence="8">DNA internalization-related competence protein ComEC/Rec2</fullName>
    </submittedName>
</protein>
<keyword evidence="2" id="KW-1003">Cell membrane</keyword>
<evidence type="ECO:0000256" key="3">
    <source>
        <dbReference type="ARBA" id="ARBA00022692"/>
    </source>
</evidence>
<dbReference type="InterPro" id="IPR004797">
    <property type="entry name" value="Competence_ComEC/Rec2"/>
</dbReference>
<evidence type="ECO:0000313" key="8">
    <source>
        <dbReference type="EMBL" id="KAF1725773.1"/>
    </source>
</evidence>
<proteinExistence type="predicted"/>